<dbReference type="InterPro" id="IPR009351">
    <property type="entry name" value="AlkZ-like"/>
</dbReference>
<accession>A0A0B7NZU0</accession>
<dbReference type="Pfam" id="PF06224">
    <property type="entry name" value="AlkZ-like"/>
    <property type="match status" value="1"/>
</dbReference>
<protein>
    <recommendedName>
        <fullName evidence="2">PF06224 family protein</fullName>
    </recommendedName>
</protein>
<dbReference type="RefSeq" id="WP_013161925.1">
    <property type="nucleotide sequence ID" value="NZ_CP010341.1"/>
</dbReference>
<name>A0A0B7NZU0_PROFF</name>
<dbReference type="PANTHER" id="PTHR38479">
    <property type="entry name" value="LMO0824 PROTEIN"/>
    <property type="match status" value="1"/>
</dbReference>
<dbReference type="AlphaFoldDB" id="A0A0B7NZU0"/>
<reference evidence="1" key="1">
    <citation type="submission" date="2014-08" db="EMBL/GenBank/DDBJ databases">
        <authorList>
            <person name="Falentin Helene"/>
        </authorList>
    </citation>
    <scope>NUCLEOTIDE SEQUENCE</scope>
</reference>
<organism evidence="1">
    <name type="scientific">Propionibacterium freudenreichii subsp. freudenreichii</name>
    <dbReference type="NCBI Taxonomy" id="66712"/>
    <lineage>
        <taxon>Bacteria</taxon>
        <taxon>Bacillati</taxon>
        <taxon>Actinomycetota</taxon>
        <taxon>Actinomycetes</taxon>
        <taxon>Propionibacteriales</taxon>
        <taxon>Propionibacteriaceae</taxon>
        <taxon>Propionibacterium</taxon>
    </lineage>
</organism>
<evidence type="ECO:0008006" key="2">
    <source>
        <dbReference type="Google" id="ProtNLM"/>
    </source>
</evidence>
<gene>
    <name evidence="1" type="ORF">PFCIRM138_08570</name>
</gene>
<dbReference type="EMBL" id="LM676417">
    <property type="protein sequence ID" value="CEP26627.1"/>
    <property type="molecule type" value="Genomic_DNA"/>
</dbReference>
<dbReference type="PANTHER" id="PTHR38479:SF2">
    <property type="entry name" value="WINGED HELIX DNA-BINDING DOMAIN-CONTAINING PROTEIN"/>
    <property type="match status" value="1"/>
</dbReference>
<proteinExistence type="predicted"/>
<evidence type="ECO:0000313" key="1">
    <source>
        <dbReference type="EMBL" id="CEP26627.1"/>
    </source>
</evidence>
<sequence>MPRVPPPPALPTSISLLRIVAQGLVPATSAPTPHEAVRRQLAMQGQLFGSSLDAIAARTRQTSTDGVRAAFNHRELMRSWPMRGTIHVTTAEDHHWLRVALDNRRAAFKHRAETEFGVDEKLLKQAADIAFELIGEYGAVSRRTLVNEWARRGVVPADPHAAGAGHLRRSLIIWLHADGLLVQGPLQGNEPLLVDARTLPDATTGPGHSGRGSKAPTGNPAALAEIARRYATSHGPVTAADLARWSGLSKTVALRALRDAVSAADSPGASAFDGSHMVPLLRMSGAQLLRMAHAVAGGRQPAEAPAGEFVLRADLADLLAQSLPAARRTMLLPAFDELHIGYQDRSCLTDAAGETLLSPSKNGMFRPMLVDRGRVVAALADGQLVWADGQPASKRLERATQLAINRAARD</sequence>